<dbReference type="InterPro" id="IPR004276">
    <property type="entry name" value="GlycoTrans_28_N"/>
</dbReference>
<evidence type="ECO:0000313" key="3">
    <source>
        <dbReference type="EMBL" id="ABJ82975.1"/>
    </source>
</evidence>
<accession>Q026U4</accession>
<dbReference type="OrthoDB" id="9805366at2"/>
<dbReference type="PANTHER" id="PTHR48050:SF13">
    <property type="entry name" value="STEROL 3-BETA-GLUCOSYLTRANSFERASE UGT80A2"/>
    <property type="match status" value="1"/>
</dbReference>
<dbReference type="PANTHER" id="PTHR48050">
    <property type="entry name" value="STEROL 3-BETA-GLUCOSYLTRANSFERASE"/>
    <property type="match status" value="1"/>
</dbReference>
<dbReference type="CDD" id="cd03784">
    <property type="entry name" value="GT1_Gtf-like"/>
    <property type="match status" value="1"/>
</dbReference>
<dbReference type="Gene3D" id="3.40.50.2000">
    <property type="entry name" value="Glycogen Phosphorylase B"/>
    <property type="match status" value="2"/>
</dbReference>
<dbReference type="KEGG" id="sus:Acid_1985"/>
<reference evidence="3" key="1">
    <citation type="submission" date="2006-10" db="EMBL/GenBank/DDBJ databases">
        <title>Complete sequence of Solibacter usitatus Ellin6076.</title>
        <authorList>
            <consortium name="US DOE Joint Genome Institute"/>
            <person name="Copeland A."/>
            <person name="Lucas S."/>
            <person name="Lapidus A."/>
            <person name="Barry K."/>
            <person name="Detter J.C."/>
            <person name="Glavina del Rio T."/>
            <person name="Hammon N."/>
            <person name="Israni S."/>
            <person name="Dalin E."/>
            <person name="Tice H."/>
            <person name="Pitluck S."/>
            <person name="Thompson L.S."/>
            <person name="Brettin T."/>
            <person name="Bruce D."/>
            <person name="Han C."/>
            <person name="Tapia R."/>
            <person name="Gilna P."/>
            <person name="Schmutz J."/>
            <person name="Larimer F."/>
            <person name="Land M."/>
            <person name="Hauser L."/>
            <person name="Kyrpides N."/>
            <person name="Mikhailova N."/>
            <person name="Janssen P.H."/>
            <person name="Kuske C.R."/>
            <person name="Richardson P."/>
        </authorList>
    </citation>
    <scope>NUCLEOTIDE SEQUENCE</scope>
    <source>
        <strain evidence="3">Ellin6076</strain>
    </source>
</reference>
<dbReference type="eggNOG" id="COG1819">
    <property type="taxonomic scope" value="Bacteria"/>
</dbReference>
<name>Q026U4_SOLUE</name>
<dbReference type="Pfam" id="PF03033">
    <property type="entry name" value="Glyco_transf_28"/>
    <property type="match status" value="1"/>
</dbReference>
<dbReference type="GO" id="GO:0033072">
    <property type="term" value="P:vancomycin biosynthetic process"/>
    <property type="evidence" value="ECO:0007669"/>
    <property type="project" value="UniProtKB-ARBA"/>
</dbReference>
<dbReference type="HOGENOM" id="CLU_000537_8_0_0"/>
<organism evidence="3">
    <name type="scientific">Solibacter usitatus (strain Ellin6076)</name>
    <dbReference type="NCBI Taxonomy" id="234267"/>
    <lineage>
        <taxon>Bacteria</taxon>
        <taxon>Pseudomonadati</taxon>
        <taxon>Acidobacteriota</taxon>
        <taxon>Terriglobia</taxon>
        <taxon>Bryobacterales</taxon>
        <taxon>Solibacteraceae</taxon>
        <taxon>Candidatus Solibacter</taxon>
    </lineage>
</organism>
<dbReference type="GO" id="GO:0008194">
    <property type="term" value="F:UDP-glycosyltransferase activity"/>
    <property type="evidence" value="ECO:0007669"/>
    <property type="project" value="InterPro"/>
</dbReference>
<sequence length="429" mass="47340">MRIRFIAMGSHGDVRPYVALGAGLHRAGHDVRIITHPAYEQLVRRHGMEFAPLAEDPRDRANSPELRALHEDGHNIFHWLRSFKEVAAPLMRQRLRDCWEGCADAQLIMVGLVPYLFGYAVARKLGVPLVRAFYFPVTPTRSYPADFVPAILSHNERLNLASYQVQRQLLWQIARPWMNRACRDVLGPDSLPLLEPFGELDRRQQLLLYGYSPAVAPPPPDWGPWVQVTGYWFLDEALEWTPPPALAAFLEAGPPPVCIGFSSMSTRELLEIVSRALALTGQRAVVLTEWGGLAPVNPPPGMFVIDRVPHDWLFPRVAAVVHHGGAGTTARGLLAGVPTIIVPFFFDQFIWAKRVSALGAGPQAIPRKALNADNLAAALRLATTDPGIRDRAAAVGKRIRVEEGVANAVAAFERHICTSSPGMFARAGK</sequence>
<dbReference type="GO" id="GO:0005975">
    <property type="term" value="P:carbohydrate metabolic process"/>
    <property type="evidence" value="ECO:0007669"/>
    <property type="project" value="InterPro"/>
</dbReference>
<dbReference type="AlphaFoldDB" id="Q026U4"/>
<protein>
    <submittedName>
        <fullName evidence="3">Glycosyl transferase, family 28</fullName>
    </submittedName>
</protein>
<dbReference type="EMBL" id="CP000473">
    <property type="protein sequence ID" value="ABJ82975.1"/>
    <property type="molecule type" value="Genomic_DNA"/>
</dbReference>
<gene>
    <name evidence="3" type="ordered locus">Acid_1985</name>
</gene>
<dbReference type="InterPro" id="IPR010610">
    <property type="entry name" value="EryCIII-like_C"/>
</dbReference>
<dbReference type="InterPro" id="IPR002213">
    <property type="entry name" value="UDP_glucos_trans"/>
</dbReference>
<keyword evidence="3" id="KW-0808">Transferase</keyword>
<feature type="domain" description="Erythromycin biosynthesis protein CIII-like C-terminal" evidence="2">
    <location>
        <begin position="299"/>
        <end position="395"/>
    </location>
</feature>
<dbReference type="STRING" id="234267.Acid_1985"/>
<dbReference type="CAZy" id="GT1">
    <property type="family name" value="Glycosyltransferase Family 1"/>
</dbReference>
<dbReference type="InParanoid" id="Q026U4"/>
<feature type="domain" description="Glycosyltransferase family 28 N-terminal" evidence="1">
    <location>
        <begin position="5"/>
        <end position="142"/>
    </location>
</feature>
<dbReference type="InterPro" id="IPR050426">
    <property type="entry name" value="Glycosyltransferase_28"/>
</dbReference>
<evidence type="ECO:0000259" key="1">
    <source>
        <dbReference type="Pfam" id="PF03033"/>
    </source>
</evidence>
<dbReference type="FunFam" id="3.40.50.2000:FF:000009">
    <property type="entry name" value="Sterol 3-beta-glucosyltransferase UGT80A2"/>
    <property type="match status" value="1"/>
</dbReference>
<dbReference type="GO" id="GO:0016758">
    <property type="term" value="F:hexosyltransferase activity"/>
    <property type="evidence" value="ECO:0007669"/>
    <property type="project" value="InterPro"/>
</dbReference>
<evidence type="ECO:0000259" key="2">
    <source>
        <dbReference type="Pfam" id="PF06722"/>
    </source>
</evidence>
<proteinExistence type="predicted"/>
<dbReference type="SUPFAM" id="SSF53756">
    <property type="entry name" value="UDP-Glycosyltransferase/glycogen phosphorylase"/>
    <property type="match status" value="1"/>
</dbReference>
<dbReference type="Pfam" id="PF06722">
    <property type="entry name" value="EryCIII-like_C"/>
    <property type="match status" value="1"/>
</dbReference>